<evidence type="ECO:0000313" key="2">
    <source>
        <dbReference type="EMBL" id="MCC2149367.1"/>
    </source>
</evidence>
<keyword evidence="1" id="KW-1133">Transmembrane helix</keyword>
<dbReference type="InterPro" id="IPR046098">
    <property type="entry name" value="DUF6034"/>
</dbReference>
<comment type="caution">
    <text evidence="2">The sequence shown here is derived from an EMBL/GenBank/DDBJ whole genome shotgun (WGS) entry which is preliminary data.</text>
</comment>
<proteinExistence type="predicted"/>
<keyword evidence="1" id="KW-0812">Transmembrane</keyword>
<feature type="transmembrane region" description="Helical" evidence="1">
    <location>
        <begin position="12"/>
        <end position="32"/>
    </location>
</feature>
<dbReference type="PROSITE" id="PS51257">
    <property type="entry name" value="PROKAR_LIPOPROTEIN"/>
    <property type="match status" value="1"/>
</dbReference>
<dbReference type="Proteomes" id="UP001299235">
    <property type="component" value="Unassembled WGS sequence"/>
</dbReference>
<gene>
    <name evidence="2" type="ORF">LKD42_08875</name>
</gene>
<accession>A0ABS8EY66</accession>
<organism evidence="2 3">
    <name type="scientific">Hominisplanchenecus faecis</name>
    <dbReference type="NCBI Taxonomy" id="2885351"/>
    <lineage>
        <taxon>Bacteria</taxon>
        <taxon>Bacillati</taxon>
        <taxon>Bacillota</taxon>
        <taxon>Clostridia</taxon>
        <taxon>Lachnospirales</taxon>
        <taxon>Lachnospiraceae</taxon>
        <taxon>Hominisplanchenecus</taxon>
    </lineage>
</organism>
<reference evidence="2 3" key="1">
    <citation type="submission" date="2021-10" db="EMBL/GenBank/DDBJ databases">
        <title>Anaerobic single-cell dispensing facilitates the cultivation of human gut bacteria.</title>
        <authorList>
            <person name="Afrizal A."/>
        </authorList>
    </citation>
    <scope>NUCLEOTIDE SEQUENCE [LARGE SCALE GENOMIC DNA]</scope>
    <source>
        <strain evidence="2 3">CLA-AA-H246</strain>
    </source>
</reference>
<sequence>MKRAKKRILRRIVWIGMILMAAGFLTGCMETSEDDCIVKEKETETGERIRSYSSGTEAVENVSVAEQVQAASPCMLSVEEGKIHVDLQASVYLPQGNSMKIYKAKTRYFTQEDMNGWIHILTQGQPLKNDKGDTIPWRAQQELSGMVNMTDPYASWAAAGKKVYQFEMQNLLEDGYKESGVSLRREECEYVPWSRDDSWQILHTKVGRKRMRKEADALLQTLGLAEEFHFMQSRAVYCTEDSVNENTGEETETGDTGASEQKMGWRFYYTRQVDEARINQSTDHSLSGDILFGLGGNLDMASPENEGEGYDGTGSGTENWKPSREAESFYITFDDEGLAEVTWINPCIVEENEGGGVFLLPFSDILQVFQKSITKQYILEMLSGNGLEVSATIQTIRLGYRRIETEDKDGKKKKEQIIPVWDFIGTYSSPQTEQLLTDTDDLWVQCYLRQERTDSLLTINANDGTIVDWGNEL</sequence>
<keyword evidence="1" id="KW-0472">Membrane</keyword>
<dbReference type="RefSeq" id="WP_248835480.1">
    <property type="nucleotide sequence ID" value="NZ_JAJEQE010000028.1"/>
</dbReference>
<name>A0ABS8EY66_9FIRM</name>
<protein>
    <submittedName>
        <fullName evidence="2">DUF6034 family protein</fullName>
    </submittedName>
</protein>
<keyword evidence="3" id="KW-1185">Reference proteome</keyword>
<dbReference type="EMBL" id="JAJEQE010000028">
    <property type="protein sequence ID" value="MCC2149367.1"/>
    <property type="molecule type" value="Genomic_DNA"/>
</dbReference>
<evidence type="ECO:0000256" key="1">
    <source>
        <dbReference type="SAM" id="Phobius"/>
    </source>
</evidence>
<evidence type="ECO:0000313" key="3">
    <source>
        <dbReference type="Proteomes" id="UP001299235"/>
    </source>
</evidence>
<dbReference type="Pfam" id="PF19499">
    <property type="entry name" value="DUF6034"/>
    <property type="match status" value="1"/>
</dbReference>